<dbReference type="RefSeq" id="WP_209144964.1">
    <property type="nucleotide sequence ID" value="NZ_JAGHKP010000001.1"/>
</dbReference>
<evidence type="ECO:0000313" key="4">
    <source>
        <dbReference type="EMBL" id="MBO9152118.1"/>
    </source>
</evidence>
<sequence>MKKPLFFLTVLFSLIVQARAQQTPGKFTIEINYLLALPEGYAAGTAKKWPLVLFLHGSGESGNDLEKVKVHALPKLLEEGKKFPFIVVSPQSSGFGWDAEQLYRLLLDIKKKYRVDDDRVYLTGLSMGGFGTWSLAARHPETFAAIAPICGGGNPEEAWKMRYLPVWCFHGAKDNVVPITASQRMITALKPFRSEVKFTVYPEAGHDSWTETYNNDSLYTWLLSHSRHQFKPVTLSEKQLSSREGLYVSGKDTVVITAQNGGLMAKHGPHTTPLKAAAPDIFYWAEKLPMDVEFTKEGFVLRRDVEERFRKIK</sequence>
<dbReference type="PANTHER" id="PTHR43037:SF1">
    <property type="entry name" value="BLL1128 PROTEIN"/>
    <property type="match status" value="1"/>
</dbReference>
<gene>
    <name evidence="4" type="ORF">J7I43_07845</name>
</gene>
<feature type="signal peptide" evidence="2">
    <location>
        <begin position="1"/>
        <end position="20"/>
    </location>
</feature>
<keyword evidence="5" id="KW-1185">Reference proteome</keyword>
<protein>
    <submittedName>
        <fullName evidence="4">Dienelactone hydrolase family protein</fullName>
    </submittedName>
</protein>
<dbReference type="InterPro" id="IPR029058">
    <property type="entry name" value="AB_hydrolase_fold"/>
</dbReference>
<proteinExistence type="predicted"/>
<feature type="domain" description="Dienelactone hydrolase" evidence="3">
    <location>
        <begin position="110"/>
        <end position="206"/>
    </location>
</feature>
<keyword evidence="4" id="KW-0378">Hydrolase</keyword>
<evidence type="ECO:0000256" key="1">
    <source>
        <dbReference type="ARBA" id="ARBA00022729"/>
    </source>
</evidence>
<accession>A0ABS3YBQ6</accession>
<dbReference type="InterPro" id="IPR050955">
    <property type="entry name" value="Plant_Biomass_Hydrol_Est"/>
</dbReference>
<dbReference type="PANTHER" id="PTHR43037">
    <property type="entry name" value="UNNAMED PRODUCT-RELATED"/>
    <property type="match status" value="1"/>
</dbReference>
<dbReference type="EMBL" id="JAGHKP010000001">
    <property type="protein sequence ID" value="MBO9152118.1"/>
    <property type="molecule type" value="Genomic_DNA"/>
</dbReference>
<dbReference type="Proteomes" id="UP000679126">
    <property type="component" value="Unassembled WGS sequence"/>
</dbReference>
<dbReference type="Pfam" id="PF01738">
    <property type="entry name" value="DLH"/>
    <property type="match status" value="1"/>
</dbReference>
<dbReference type="SUPFAM" id="SSF53474">
    <property type="entry name" value="alpha/beta-Hydrolases"/>
    <property type="match status" value="1"/>
</dbReference>
<organism evidence="4 5">
    <name type="scientific">Chitinophaga chungangae</name>
    <dbReference type="NCBI Taxonomy" id="2821488"/>
    <lineage>
        <taxon>Bacteria</taxon>
        <taxon>Pseudomonadati</taxon>
        <taxon>Bacteroidota</taxon>
        <taxon>Chitinophagia</taxon>
        <taxon>Chitinophagales</taxon>
        <taxon>Chitinophagaceae</taxon>
        <taxon>Chitinophaga</taxon>
    </lineage>
</organism>
<keyword evidence="1 2" id="KW-0732">Signal</keyword>
<reference evidence="5" key="1">
    <citation type="submission" date="2021-03" db="EMBL/GenBank/DDBJ databases">
        <title>Assistant Professor.</title>
        <authorList>
            <person name="Huq M.A."/>
        </authorList>
    </citation>
    <scope>NUCLEOTIDE SEQUENCE [LARGE SCALE GENOMIC DNA]</scope>
    <source>
        <strain evidence="5">MAH-28</strain>
    </source>
</reference>
<comment type="caution">
    <text evidence="4">The sequence shown here is derived from an EMBL/GenBank/DDBJ whole genome shotgun (WGS) entry which is preliminary data.</text>
</comment>
<evidence type="ECO:0000256" key="2">
    <source>
        <dbReference type="SAM" id="SignalP"/>
    </source>
</evidence>
<dbReference type="GO" id="GO:0016787">
    <property type="term" value="F:hydrolase activity"/>
    <property type="evidence" value="ECO:0007669"/>
    <property type="project" value="UniProtKB-KW"/>
</dbReference>
<dbReference type="Gene3D" id="3.40.50.1820">
    <property type="entry name" value="alpha/beta hydrolase"/>
    <property type="match status" value="1"/>
</dbReference>
<feature type="chain" id="PRO_5046817942" evidence="2">
    <location>
        <begin position="21"/>
        <end position="313"/>
    </location>
</feature>
<name>A0ABS3YBQ6_9BACT</name>
<dbReference type="InterPro" id="IPR002925">
    <property type="entry name" value="Dienelactn_hydro"/>
</dbReference>
<evidence type="ECO:0000259" key="3">
    <source>
        <dbReference type="Pfam" id="PF01738"/>
    </source>
</evidence>
<evidence type="ECO:0000313" key="5">
    <source>
        <dbReference type="Proteomes" id="UP000679126"/>
    </source>
</evidence>